<evidence type="ECO:0000256" key="1">
    <source>
        <dbReference type="SAM" id="MobiDB-lite"/>
    </source>
</evidence>
<reference evidence="4" key="1">
    <citation type="journal article" date="2020" name="Stud. Mycol.">
        <title>101 Dothideomycetes genomes: a test case for predicting lifestyles and emergence of pathogens.</title>
        <authorList>
            <person name="Haridas S."/>
            <person name="Albert R."/>
            <person name="Binder M."/>
            <person name="Bloem J."/>
            <person name="Labutti K."/>
            <person name="Salamov A."/>
            <person name="Andreopoulos B."/>
            <person name="Baker S."/>
            <person name="Barry K."/>
            <person name="Bills G."/>
            <person name="Bluhm B."/>
            <person name="Cannon C."/>
            <person name="Castanera R."/>
            <person name="Culley D."/>
            <person name="Daum C."/>
            <person name="Ezra D."/>
            <person name="Gonzalez J."/>
            <person name="Henrissat B."/>
            <person name="Kuo A."/>
            <person name="Liang C."/>
            <person name="Lipzen A."/>
            <person name="Lutzoni F."/>
            <person name="Magnuson J."/>
            <person name="Mondo S."/>
            <person name="Nolan M."/>
            <person name="Ohm R."/>
            <person name="Pangilinan J."/>
            <person name="Park H.-J."/>
            <person name="Ramirez L."/>
            <person name="Alfaro M."/>
            <person name="Sun H."/>
            <person name="Tritt A."/>
            <person name="Yoshinaga Y."/>
            <person name="Zwiers L.-H."/>
            <person name="Turgeon B."/>
            <person name="Goodwin S."/>
            <person name="Spatafora J."/>
            <person name="Crous P."/>
            <person name="Grigoriev I."/>
        </authorList>
    </citation>
    <scope>NUCLEOTIDE SEQUENCE</scope>
    <source>
        <strain evidence="4">CBS 175.79</strain>
    </source>
</reference>
<gene>
    <name evidence="4" type="ORF">BU24DRAFT_417471</name>
</gene>
<evidence type="ECO:0000256" key="2">
    <source>
        <dbReference type="SAM" id="Phobius"/>
    </source>
</evidence>
<dbReference type="EMBL" id="ML978066">
    <property type="protein sequence ID" value="KAF2021836.1"/>
    <property type="molecule type" value="Genomic_DNA"/>
</dbReference>
<dbReference type="RefSeq" id="XP_033390175.1">
    <property type="nucleotide sequence ID" value="XM_033526730.1"/>
</dbReference>
<keyword evidence="2" id="KW-1133">Transmembrane helix</keyword>
<feature type="transmembrane region" description="Helical" evidence="2">
    <location>
        <begin position="41"/>
        <end position="66"/>
    </location>
</feature>
<feature type="compositionally biased region" description="Low complexity" evidence="1">
    <location>
        <begin position="1"/>
        <end position="13"/>
    </location>
</feature>
<feature type="transmembrane region" description="Helical" evidence="2">
    <location>
        <begin position="514"/>
        <end position="538"/>
    </location>
</feature>
<dbReference type="AlphaFoldDB" id="A0A6A5Y999"/>
<keyword evidence="5" id="KW-1185">Reference proteome</keyword>
<dbReference type="Proteomes" id="UP000799778">
    <property type="component" value="Unassembled WGS sequence"/>
</dbReference>
<evidence type="ECO:0000313" key="5">
    <source>
        <dbReference type="Proteomes" id="UP000799778"/>
    </source>
</evidence>
<evidence type="ECO:0000259" key="3">
    <source>
        <dbReference type="Pfam" id="PF20163"/>
    </source>
</evidence>
<sequence length="682" mass="76423">MDPNSSSSAFLSKDASDDPNLPSLERRKTWRARFSGYRGGLLASIIVSSIVLILNILLVVLSLTAWQPVQNIGTAFVGNCKTARNWVIALHLLINLLSSILLGASNYTMQRLVAPTRKEIDAAHARQKWLDIGIPSVKNLSSIHKSRLLLWVLLWISSVPLHLVYNSAVFQTVAANNVDFLIVSEGFFRDKDSWKIRVETDQDKETFETISRFQDLVLDDKYLDRTIFQNLSASECKARYKAPFVTDAGTGFGVLTQELQERIGMNDRNRSFFTYAGGYGNINIEANQAQLSYCLSQIIEQHCEVQFHPTILSIVIACNTVKIIVMVLVLWRLNHATIVTMGDAIQSFIQIPDPTTENCCLMSTRTVETLWKSPAARLNQRWSSRKRHWYAEGCSARRWGACLALSGAALIVAIVFYRILDQDVNHTTRNGFGQLDSDFIIDIRLPVADSIIPYVLLANLPQAVVSLIYIAYNGLFTAMLTGREWSNYASKRASLRVTDPRGEQRSTYFLQLPFMWSIPLLLSSTILHWFVSQAIFLIRMSVYKDGKRLDVSNTDFTRYQHIKPTGSVFSGIGYSDTALLACIGWGSGLIFTCLLVAVVCRYPKGSIVGGTNSAVISAACHIRGNSDGQDEHSSRYDEIVEKPLMWGVTIPGSRQEIGHCSFSAEEVQKPMFGHLYARSHYQ</sequence>
<organism evidence="4 5">
    <name type="scientific">Aaosphaeria arxii CBS 175.79</name>
    <dbReference type="NCBI Taxonomy" id="1450172"/>
    <lineage>
        <taxon>Eukaryota</taxon>
        <taxon>Fungi</taxon>
        <taxon>Dikarya</taxon>
        <taxon>Ascomycota</taxon>
        <taxon>Pezizomycotina</taxon>
        <taxon>Dothideomycetes</taxon>
        <taxon>Pleosporomycetidae</taxon>
        <taxon>Pleosporales</taxon>
        <taxon>Pleosporales incertae sedis</taxon>
        <taxon>Aaosphaeria</taxon>
    </lineage>
</organism>
<keyword evidence="2" id="KW-0472">Membrane</keyword>
<dbReference type="PANTHER" id="PTHR35395">
    <property type="entry name" value="DUF6536 DOMAIN-CONTAINING PROTEIN"/>
    <property type="match status" value="1"/>
</dbReference>
<dbReference type="Pfam" id="PF20163">
    <property type="entry name" value="DUF6536"/>
    <property type="match status" value="1"/>
</dbReference>
<dbReference type="GeneID" id="54284127"/>
<feature type="domain" description="DUF6536" evidence="3">
    <location>
        <begin position="38"/>
        <end position="188"/>
    </location>
</feature>
<feature type="transmembrane region" description="Helical" evidence="2">
    <location>
        <begin position="399"/>
        <end position="420"/>
    </location>
</feature>
<feature type="transmembrane region" description="Helical" evidence="2">
    <location>
        <begin position="578"/>
        <end position="600"/>
    </location>
</feature>
<name>A0A6A5Y999_9PLEO</name>
<feature type="transmembrane region" description="Helical" evidence="2">
    <location>
        <begin position="311"/>
        <end position="331"/>
    </location>
</feature>
<dbReference type="InterPro" id="IPR046623">
    <property type="entry name" value="DUF6536"/>
</dbReference>
<evidence type="ECO:0000313" key="4">
    <source>
        <dbReference type="EMBL" id="KAF2021836.1"/>
    </source>
</evidence>
<accession>A0A6A5Y999</accession>
<protein>
    <recommendedName>
        <fullName evidence="3">DUF6536 domain-containing protein</fullName>
    </recommendedName>
</protein>
<dbReference type="PANTHER" id="PTHR35395:SF1">
    <property type="entry name" value="DUF6536 DOMAIN-CONTAINING PROTEIN"/>
    <property type="match status" value="1"/>
</dbReference>
<keyword evidence="2" id="KW-0812">Transmembrane</keyword>
<feature type="region of interest" description="Disordered" evidence="1">
    <location>
        <begin position="1"/>
        <end position="22"/>
    </location>
</feature>
<dbReference type="OrthoDB" id="5429634at2759"/>
<feature type="transmembrane region" description="Helical" evidence="2">
    <location>
        <begin position="148"/>
        <end position="165"/>
    </location>
</feature>
<proteinExistence type="predicted"/>
<feature type="transmembrane region" description="Helical" evidence="2">
    <location>
        <begin position="86"/>
        <end position="108"/>
    </location>
</feature>